<reference evidence="2" key="1">
    <citation type="submission" date="2021-02" db="EMBL/GenBank/DDBJ databases">
        <authorList>
            <person name="Nowell W R."/>
        </authorList>
    </citation>
    <scope>NUCLEOTIDE SEQUENCE</scope>
</reference>
<keyword evidence="3" id="KW-1185">Reference proteome</keyword>
<evidence type="ECO:0000256" key="1">
    <source>
        <dbReference type="SAM" id="MobiDB-lite"/>
    </source>
</evidence>
<protein>
    <submittedName>
        <fullName evidence="2">Uncharacterized protein</fullName>
    </submittedName>
</protein>
<comment type="caution">
    <text evidence="2">The sequence shown here is derived from an EMBL/GenBank/DDBJ whole genome shotgun (WGS) entry which is preliminary data.</text>
</comment>
<feature type="non-terminal residue" evidence="2">
    <location>
        <position position="1"/>
    </location>
</feature>
<proteinExistence type="predicted"/>
<sequence length="77" mass="8979">MNEDDRPIEESITTRKRQNDNEYSDEAKRRNIETGRTNLRFDFFENNSIGNADVSSLLEKLTTIKQQLNDVKSLLSD</sequence>
<evidence type="ECO:0000313" key="3">
    <source>
        <dbReference type="Proteomes" id="UP000663873"/>
    </source>
</evidence>
<name>A0A821QYS8_9BILA</name>
<accession>A0A821QYS8</accession>
<feature type="region of interest" description="Disordered" evidence="1">
    <location>
        <begin position="1"/>
        <end position="31"/>
    </location>
</feature>
<dbReference type="Proteomes" id="UP000663873">
    <property type="component" value="Unassembled WGS sequence"/>
</dbReference>
<dbReference type="EMBL" id="CAJOBP010056384">
    <property type="protein sequence ID" value="CAF4834512.1"/>
    <property type="molecule type" value="Genomic_DNA"/>
</dbReference>
<dbReference type="AlphaFoldDB" id="A0A821QYS8"/>
<evidence type="ECO:0000313" key="2">
    <source>
        <dbReference type="EMBL" id="CAF4834512.1"/>
    </source>
</evidence>
<organism evidence="2 3">
    <name type="scientific">Rotaria socialis</name>
    <dbReference type="NCBI Taxonomy" id="392032"/>
    <lineage>
        <taxon>Eukaryota</taxon>
        <taxon>Metazoa</taxon>
        <taxon>Spiralia</taxon>
        <taxon>Gnathifera</taxon>
        <taxon>Rotifera</taxon>
        <taxon>Eurotatoria</taxon>
        <taxon>Bdelloidea</taxon>
        <taxon>Philodinida</taxon>
        <taxon>Philodinidae</taxon>
        <taxon>Rotaria</taxon>
    </lineage>
</organism>
<gene>
    <name evidence="2" type="ORF">UJA718_LOCUS42769</name>
</gene>